<dbReference type="GeneID" id="20218910"/>
<evidence type="ECO:0000256" key="2">
    <source>
        <dbReference type="ARBA" id="ARBA00023121"/>
    </source>
</evidence>
<evidence type="ECO:0000313" key="4">
    <source>
        <dbReference type="EMBL" id="EGB10844.1"/>
    </source>
</evidence>
<dbReference type="KEGG" id="aaf:AURANDRAFT_17864"/>
<dbReference type="OrthoDB" id="10254927at2759"/>
<organism evidence="5">
    <name type="scientific">Aureococcus anophagefferens</name>
    <name type="common">Harmful bloom alga</name>
    <dbReference type="NCBI Taxonomy" id="44056"/>
    <lineage>
        <taxon>Eukaryota</taxon>
        <taxon>Sar</taxon>
        <taxon>Stramenopiles</taxon>
        <taxon>Ochrophyta</taxon>
        <taxon>Pelagophyceae</taxon>
        <taxon>Pelagomonadales</taxon>
        <taxon>Pelagomonadaceae</taxon>
        <taxon>Aureococcus</taxon>
    </lineage>
</organism>
<accession>F0Y1L4</accession>
<evidence type="ECO:0000259" key="3">
    <source>
        <dbReference type="PROSITE" id="PS51228"/>
    </source>
</evidence>
<dbReference type="Proteomes" id="UP000002729">
    <property type="component" value="Unassembled WGS sequence"/>
</dbReference>
<dbReference type="Gene3D" id="1.20.80.10">
    <property type="match status" value="1"/>
</dbReference>
<feature type="domain" description="ACB" evidence="3">
    <location>
        <begin position="1"/>
        <end position="57"/>
    </location>
</feature>
<dbReference type="InParanoid" id="F0Y1L4"/>
<keyword evidence="2" id="KW-0446">Lipid-binding</keyword>
<dbReference type="PANTHER" id="PTHR23310">
    <property type="entry name" value="ACYL-COA-BINDING PROTEIN, ACBP"/>
    <property type="match status" value="1"/>
</dbReference>
<evidence type="ECO:0000256" key="1">
    <source>
        <dbReference type="ARBA" id="ARBA00005567"/>
    </source>
</evidence>
<feature type="non-terminal residue" evidence="4">
    <location>
        <position position="57"/>
    </location>
</feature>
<reference evidence="4 5" key="1">
    <citation type="journal article" date="2011" name="Proc. Natl. Acad. Sci. U.S.A.">
        <title>Niche of harmful alga Aureococcus anophagefferens revealed through ecogenomics.</title>
        <authorList>
            <person name="Gobler C.J."/>
            <person name="Berry D.L."/>
            <person name="Dyhrman S.T."/>
            <person name="Wilhelm S.W."/>
            <person name="Salamov A."/>
            <person name="Lobanov A.V."/>
            <person name="Zhang Y."/>
            <person name="Collier J.L."/>
            <person name="Wurch L.L."/>
            <person name="Kustka A.B."/>
            <person name="Dill B.D."/>
            <person name="Shah M."/>
            <person name="VerBerkmoes N.C."/>
            <person name="Kuo A."/>
            <person name="Terry A."/>
            <person name="Pangilinan J."/>
            <person name="Lindquist E.A."/>
            <person name="Lucas S."/>
            <person name="Paulsen I.T."/>
            <person name="Hattenrath-Lehmann T.K."/>
            <person name="Talmage S.C."/>
            <person name="Walker E.A."/>
            <person name="Koch F."/>
            <person name="Burson A.M."/>
            <person name="Marcoval M.A."/>
            <person name="Tang Y.Z."/>
            <person name="Lecleir G.R."/>
            <person name="Coyne K.J."/>
            <person name="Berg G.M."/>
            <person name="Bertrand E.M."/>
            <person name="Saito M.A."/>
            <person name="Gladyshev V.N."/>
            <person name="Grigoriev I.V."/>
        </authorList>
    </citation>
    <scope>NUCLEOTIDE SEQUENCE [LARGE SCALE GENOMIC DNA]</scope>
    <source>
        <strain evidence="5">CCMP 1984</strain>
    </source>
</reference>
<gene>
    <name evidence="4" type="ORF">AURANDRAFT_17864</name>
</gene>
<protein>
    <recommendedName>
        <fullName evidence="3">ACB domain-containing protein</fullName>
    </recommendedName>
</protein>
<dbReference type="GO" id="GO:0000062">
    <property type="term" value="F:fatty-acyl-CoA binding"/>
    <property type="evidence" value="ECO:0007669"/>
    <property type="project" value="InterPro"/>
</dbReference>
<dbReference type="PROSITE" id="PS51228">
    <property type="entry name" value="ACB_2"/>
    <property type="match status" value="1"/>
</dbReference>
<dbReference type="AlphaFoldDB" id="F0Y1L4"/>
<dbReference type="PRINTS" id="PR00689">
    <property type="entry name" value="ACOABINDINGP"/>
</dbReference>
<keyword evidence="5" id="KW-1185">Reference proteome</keyword>
<proteinExistence type="inferred from homology"/>
<dbReference type="InterPro" id="IPR035984">
    <property type="entry name" value="Acyl-CoA-binding_sf"/>
</dbReference>
<evidence type="ECO:0000313" key="5">
    <source>
        <dbReference type="Proteomes" id="UP000002729"/>
    </source>
</evidence>
<dbReference type="InterPro" id="IPR000582">
    <property type="entry name" value="Acyl-CoA-binding_protein"/>
</dbReference>
<feature type="non-terminal residue" evidence="4">
    <location>
        <position position="1"/>
    </location>
</feature>
<sequence>PDGKEKLEFYAFFKQATEGDVAGDRPGVMSFVARHKYDARKLLAGMPRAVAMQAYVD</sequence>
<dbReference type="SUPFAM" id="SSF47027">
    <property type="entry name" value="Acyl-CoA binding protein"/>
    <property type="match status" value="1"/>
</dbReference>
<dbReference type="Pfam" id="PF00887">
    <property type="entry name" value="ACBP"/>
    <property type="match status" value="1"/>
</dbReference>
<comment type="similarity">
    <text evidence="1">Belongs to the ACBP family.</text>
</comment>
<dbReference type="EMBL" id="GL833123">
    <property type="protein sequence ID" value="EGB10844.1"/>
    <property type="molecule type" value="Genomic_DNA"/>
</dbReference>
<name>F0Y1L4_AURAN</name>
<dbReference type="InterPro" id="IPR014352">
    <property type="entry name" value="FERM/acyl-CoA-bd_prot_sf"/>
</dbReference>
<dbReference type="GO" id="GO:0006631">
    <property type="term" value="P:fatty acid metabolic process"/>
    <property type="evidence" value="ECO:0007669"/>
    <property type="project" value="TreeGrafter"/>
</dbReference>
<dbReference type="RefSeq" id="XP_009034423.1">
    <property type="nucleotide sequence ID" value="XM_009036175.1"/>
</dbReference>
<dbReference type="PANTHER" id="PTHR23310:SF62">
    <property type="entry name" value="ACYL-COA BINDING PROTEIN 1, ISOFORM A"/>
    <property type="match status" value="1"/>
</dbReference>